<feature type="non-terminal residue" evidence="8">
    <location>
        <position position="1"/>
    </location>
</feature>
<dbReference type="EC" id="1.5.1.3" evidence="2"/>
<evidence type="ECO:0000313" key="9">
    <source>
        <dbReference type="Proteomes" id="UP001196413"/>
    </source>
</evidence>
<dbReference type="AlphaFoldDB" id="A0AAD5MKK6"/>
<dbReference type="InterPro" id="IPR024072">
    <property type="entry name" value="DHFR-like_dom_sf"/>
</dbReference>
<proteinExistence type="predicted"/>
<evidence type="ECO:0000256" key="6">
    <source>
        <dbReference type="ARBA" id="ARBA00048873"/>
    </source>
</evidence>
<keyword evidence="4" id="KW-0521">NADP</keyword>
<keyword evidence="5" id="KW-0560">Oxidoreductase</keyword>
<dbReference type="EMBL" id="JAHQIW010000065">
    <property type="protein sequence ID" value="KAJ1345779.1"/>
    <property type="molecule type" value="Genomic_DNA"/>
</dbReference>
<feature type="domain" description="DHFR" evidence="7">
    <location>
        <begin position="1"/>
        <end position="57"/>
    </location>
</feature>
<dbReference type="GO" id="GO:0005739">
    <property type="term" value="C:mitochondrion"/>
    <property type="evidence" value="ECO:0007669"/>
    <property type="project" value="TreeGrafter"/>
</dbReference>
<dbReference type="PROSITE" id="PS51330">
    <property type="entry name" value="DHFR_2"/>
    <property type="match status" value="1"/>
</dbReference>
<comment type="caution">
    <text evidence="8">The sequence shown here is derived from an EMBL/GenBank/DDBJ whole genome shotgun (WGS) entry which is preliminary data.</text>
</comment>
<sequence>VNAVVMGRKCWESIPEKFRPLKNRLNVVISRTLPEHRDENVIVRYYLRRFTPTNPSG</sequence>
<evidence type="ECO:0000313" key="8">
    <source>
        <dbReference type="EMBL" id="KAJ1345779.1"/>
    </source>
</evidence>
<evidence type="ECO:0000259" key="7">
    <source>
        <dbReference type="PROSITE" id="PS51330"/>
    </source>
</evidence>
<evidence type="ECO:0000256" key="4">
    <source>
        <dbReference type="ARBA" id="ARBA00022857"/>
    </source>
</evidence>
<dbReference type="GO" id="GO:0004146">
    <property type="term" value="F:dihydrofolate reductase activity"/>
    <property type="evidence" value="ECO:0007669"/>
    <property type="project" value="UniProtKB-EC"/>
</dbReference>
<evidence type="ECO:0000256" key="5">
    <source>
        <dbReference type="ARBA" id="ARBA00023002"/>
    </source>
</evidence>
<dbReference type="SUPFAM" id="SSF53597">
    <property type="entry name" value="Dihydrofolate reductase-like"/>
    <property type="match status" value="1"/>
</dbReference>
<name>A0AAD5MKK6_PARTN</name>
<organism evidence="8 9">
    <name type="scientific">Parelaphostrongylus tenuis</name>
    <name type="common">Meningeal worm</name>
    <dbReference type="NCBI Taxonomy" id="148309"/>
    <lineage>
        <taxon>Eukaryota</taxon>
        <taxon>Metazoa</taxon>
        <taxon>Ecdysozoa</taxon>
        <taxon>Nematoda</taxon>
        <taxon>Chromadorea</taxon>
        <taxon>Rhabditida</taxon>
        <taxon>Rhabditina</taxon>
        <taxon>Rhabditomorpha</taxon>
        <taxon>Strongyloidea</taxon>
        <taxon>Metastrongylidae</taxon>
        <taxon>Parelaphostrongylus</taxon>
    </lineage>
</organism>
<evidence type="ECO:0000256" key="3">
    <source>
        <dbReference type="ARBA" id="ARBA00022563"/>
    </source>
</evidence>
<comment type="catalytic activity">
    <reaction evidence="6">
        <text>(6S)-5,6,7,8-tetrahydrofolate + NADP(+) = 7,8-dihydrofolate + NADPH + H(+)</text>
        <dbReference type="Rhea" id="RHEA:15009"/>
        <dbReference type="ChEBI" id="CHEBI:15378"/>
        <dbReference type="ChEBI" id="CHEBI:57451"/>
        <dbReference type="ChEBI" id="CHEBI:57453"/>
        <dbReference type="ChEBI" id="CHEBI:57783"/>
        <dbReference type="ChEBI" id="CHEBI:58349"/>
        <dbReference type="EC" id="1.5.1.3"/>
    </reaction>
</comment>
<dbReference type="Pfam" id="PF00186">
    <property type="entry name" value="DHFR_1"/>
    <property type="match status" value="1"/>
</dbReference>
<dbReference type="PANTHER" id="PTHR48069:SF3">
    <property type="entry name" value="DIHYDROFOLATE REDUCTASE"/>
    <property type="match status" value="1"/>
</dbReference>
<dbReference type="GO" id="GO:0046654">
    <property type="term" value="P:tetrahydrofolate biosynthetic process"/>
    <property type="evidence" value="ECO:0007669"/>
    <property type="project" value="InterPro"/>
</dbReference>
<dbReference type="GO" id="GO:0046655">
    <property type="term" value="P:folic acid metabolic process"/>
    <property type="evidence" value="ECO:0007669"/>
    <property type="project" value="TreeGrafter"/>
</dbReference>
<gene>
    <name evidence="8" type="primary">DHFR1</name>
    <name evidence="8" type="ORF">KIN20_000388</name>
</gene>
<dbReference type="GO" id="GO:0050661">
    <property type="term" value="F:NADP binding"/>
    <property type="evidence" value="ECO:0007669"/>
    <property type="project" value="InterPro"/>
</dbReference>
<keyword evidence="3" id="KW-0554">One-carbon metabolism</keyword>
<comment type="pathway">
    <text evidence="1">Cofactor biosynthesis; tetrahydrofolate biosynthesis; 5,6,7,8-tetrahydrofolate from 7,8-dihydrofolate: step 1/1.</text>
</comment>
<evidence type="ECO:0000256" key="2">
    <source>
        <dbReference type="ARBA" id="ARBA00012856"/>
    </source>
</evidence>
<evidence type="ECO:0000256" key="1">
    <source>
        <dbReference type="ARBA" id="ARBA00004903"/>
    </source>
</evidence>
<protein>
    <recommendedName>
        <fullName evidence="2">dihydrofolate reductase</fullName>
        <ecNumber evidence="2">1.5.1.3</ecNumber>
    </recommendedName>
</protein>
<dbReference type="GO" id="GO:0046452">
    <property type="term" value="P:dihydrofolate metabolic process"/>
    <property type="evidence" value="ECO:0007669"/>
    <property type="project" value="TreeGrafter"/>
</dbReference>
<keyword evidence="9" id="KW-1185">Reference proteome</keyword>
<dbReference type="Gene3D" id="3.40.430.10">
    <property type="entry name" value="Dihydrofolate Reductase, subunit A"/>
    <property type="match status" value="1"/>
</dbReference>
<dbReference type="PANTHER" id="PTHR48069">
    <property type="entry name" value="DIHYDROFOLATE REDUCTASE"/>
    <property type="match status" value="1"/>
</dbReference>
<accession>A0AAD5MKK6</accession>
<dbReference type="GO" id="GO:0006730">
    <property type="term" value="P:one-carbon metabolic process"/>
    <property type="evidence" value="ECO:0007669"/>
    <property type="project" value="UniProtKB-KW"/>
</dbReference>
<dbReference type="Proteomes" id="UP001196413">
    <property type="component" value="Unassembled WGS sequence"/>
</dbReference>
<dbReference type="InterPro" id="IPR012259">
    <property type="entry name" value="DHFR"/>
</dbReference>
<reference evidence="8" key="1">
    <citation type="submission" date="2021-06" db="EMBL/GenBank/DDBJ databases">
        <title>Parelaphostrongylus tenuis whole genome reference sequence.</title>
        <authorList>
            <person name="Garwood T.J."/>
            <person name="Larsen P.A."/>
            <person name="Fountain-Jones N.M."/>
            <person name="Garbe J.R."/>
            <person name="Macchietto M.G."/>
            <person name="Kania S.A."/>
            <person name="Gerhold R.W."/>
            <person name="Richards J.E."/>
            <person name="Wolf T.M."/>
        </authorList>
    </citation>
    <scope>NUCLEOTIDE SEQUENCE</scope>
    <source>
        <strain evidence="8">MNPRO001-30</strain>
        <tissue evidence="8">Meninges</tissue>
    </source>
</reference>
<dbReference type="InterPro" id="IPR001796">
    <property type="entry name" value="DHFR_dom"/>
</dbReference>